<keyword evidence="3" id="KW-1185">Reference proteome</keyword>
<sequence>MAQSQDSERHIIIAGDAPQRLFLYPSDATSNSDSYISRPKAHWFRVGSELLAEYLDEGFKNVQPRVHIHKPDPGSLKQDTVHSIMELDALPRPLNNARSFKLRRIQQVDMERQWHFPSPSPSAFDPSNRSFLLLQETKTEKSIPDESAERAISLFKQCRPIFVIYHMARYLCRGRVWEHVKRGPLSHPDGPDPERLIVVVEAEDLRAEGIELSYGLSWEKTCEDFVERLGSVGKLVSLATCAHLVVLFGCAGAIYHRGAAVSSPQLFFDPLSVEGEFLRKNLEHIPGIADAFVAGFTKGLVQSQDQIIAEGIEFGLHAARRLAAAGLAEPNKDAPSLAIVYRAQLVMRAIEEKEKNELASCTIPSTDIVSGTSQDWSLLDDTIGDPAEVARKILREGPFSPGSQVPLAQFNQLFLFDRHEIESFRTISNFLREYLRSPMPRPLCIALFGPRGSGKAFAALQVAEAASKGHKVRTLQIDLSQFNSASDLLTAFHSVRDLSLSGFMPLVYLSGFDHSFAGSPLGWLPHLLPVMFSGFFSDNGVSRPVGAAVFFFGATSTRTYEEFRRRAGGGSNGGPNTGPNTGWDRVATNQAQEFLACLHGFGNLLGPNKAQRGNGIDRLYSVRRAAILRTLLERREPNLVSQNEIHIDDSVLNALLLVPMYRQGIRSLKSIIDMSMLNGRYNFARSSLPPPVQLDLHVDYKMFRNYLNGMPLPEQLREELAEKLHNVYRDHMARTPGKVAESWGELREELRESSRAHADSIPWKLREIKCFLSEKQEGRKAILNFSQAQIDRLGEIEHDRWNAERLQNRWGLGKERDVEERKNPFLKPWSDLEPHVREIDCVMVASYPGILPREYKIYEFGPRNTKTQ</sequence>
<reference evidence="2 3" key="1">
    <citation type="submission" date="2015-01" db="EMBL/GenBank/DDBJ databases">
        <title>The Genome Sequence of Fonsecaea pedrosoi CBS 271.37.</title>
        <authorList>
            <consortium name="The Broad Institute Genomics Platform"/>
            <person name="Cuomo C."/>
            <person name="de Hoog S."/>
            <person name="Gorbushina A."/>
            <person name="Stielow B."/>
            <person name="Teixiera M."/>
            <person name="Abouelleil A."/>
            <person name="Chapman S.B."/>
            <person name="Priest M."/>
            <person name="Young S.K."/>
            <person name="Wortman J."/>
            <person name="Nusbaum C."/>
            <person name="Birren B."/>
        </authorList>
    </citation>
    <scope>NUCLEOTIDE SEQUENCE [LARGE SCALE GENOMIC DNA]</scope>
    <source>
        <strain evidence="2 3">CBS 271.37</strain>
    </source>
</reference>
<dbReference type="InterPro" id="IPR003032">
    <property type="entry name" value="Ryanodine_rcpt"/>
</dbReference>
<organism evidence="2 3">
    <name type="scientific">Fonsecaea pedrosoi CBS 271.37</name>
    <dbReference type="NCBI Taxonomy" id="1442368"/>
    <lineage>
        <taxon>Eukaryota</taxon>
        <taxon>Fungi</taxon>
        <taxon>Dikarya</taxon>
        <taxon>Ascomycota</taxon>
        <taxon>Pezizomycotina</taxon>
        <taxon>Eurotiomycetes</taxon>
        <taxon>Chaetothyriomycetidae</taxon>
        <taxon>Chaetothyriales</taxon>
        <taxon>Herpotrichiellaceae</taxon>
        <taxon>Fonsecaea</taxon>
    </lineage>
</organism>
<dbReference type="RefSeq" id="XP_013279600.1">
    <property type="nucleotide sequence ID" value="XM_013424146.1"/>
</dbReference>
<dbReference type="Proteomes" id="UP000053029">
    <property type="component" value="Unassembled WGS sequence"/>
</dbReference>
<dbReference type="EMBL" id="KN846975">
    <property type="protein sequence ID" value="KIW75792.1"/>
    <property type="molecule type" value="Genomic_DNA"/>
</dbReference>
<gene>
    <name evidence="2" type="ORF">Z517_10535</name>
</gene>
<accession>A0A0D2EN23</accession>
<feature type="domain" description="Ryanodine receptor Ryr" evidence="1">
    <location>
        <begin position="788"/>
        <end position="843"/>
    </location>
</feature>
<evidence type="ECO:0000313" key="2">
    <source>
        <dbReference type="EMBL" id="KIW75792.1"/>
    </source>
</evidence>
<dbReference type="VEuPathDB" id="FungiDB:Z517_10535"/>
<evidence type="ECO:0000313" key="3">
    <source>
        <dbReference type="Proteomes" id="UP000053029"/>
    </source>
</evidence>
<dbReference type="Gene3D" id="6.20.350.10">
    <property type="match status" value="1"/>
</dbReference>
<dbReference type="AlphaFoldDB" id="A0A0D2EN23"/>
<dbReference type="Pfam" id="PF02026">
    <property type="entry name" value="RyR"/>
    <property type="match status" value="1"/>
</dbReference>
<dbReference type="GeneID" id="25310025"/>
<name>A0A0D2EN23_9EURO</name>
<evidence type="ECO:0000259" key="1">
    <source>
        <dbReference type="Pfam" id="PF02026"/>
    </source>
</evidence>
<dbReference type="SUPFAM" id="SSF52540">
    <property type="entry name" value="P-loop containing nucleoside triphosphate hydrolases"/>
    <property type="match status" value="1"/>
</dbReference>
<dbReference type="STRING" id="1442368.A0A0D2EN23"/>
<proteinExistence type="predicted"/>
<dbReference type="InterPro" id="IPR027417">
    <property type="entry name" value="P-loop_NTPase"/>
</dbReference>
<dbReference type="HOGENOM" id="CLU_015856_0_0_1"/>
<protein>
    <recommendedName>
        <fullName evidence="1">Ryanodine receptor Ryr domain-containing protein</fullName>
    </recommendedName>
</protein>
<dbReference type="OrthoDB" id="5305673at2759"/>